<evidence type="ECO:0000259" key="8">
    <source>
        <dbReference type="Pfam" id="PF01545"/>
    </source>
</evidence>
<protein>
    <submittedName>
        <fullName evidence="10">Ferrous-iron efflux pump FieF</fullName>
    </submittedName>
</protein>
<evidence type="ECO:0000256" key="3">
    <source>
        <dbReference type="ARBA" id="ARBA00022448"/>
    </source>
</evidence>
<comment type="similarity">
    <text evidence="2">Belongs to the cation diffusion facilitator (CDF) transporter (TC 2.A.4) family.</text>
</comment>
<comment type="subcellular location">
    <subcellularLocation>
        <location evidence="1">Membrane</location>
        <topology evidence="1">Multi-pass membrane protein</topology>
    </subcellularLocation>
</comment>
<feature type="transmembrane region" description="Helical" evidence="7">
    <location>
        <begin position="176"/>
        <end position="193"/>
    </location>
</feature>
<feature type="transmembrane region" description="Helical" evidence="7">
    <location>
        <begin position="37"/>
        <end position="56"/>
    </location>
</feature>
<dbReference type="GO" id="GO:0015086">
    <property type="term" value="F:cadmium ion transmembrane transporter activity"/>
    <property type="evidence" value="ECO:0007669"/>
    <property type="project" value="TreeGrafter"/>
</dbReference>
<feature type="transmembrane region" description="Helical" evidence="7">
    <location>
        <begin position="77"/>
        <end position="96"/>
    </location>
</feature>
<keyword evidence="5 7" id="KW-1133">Transmembrane helix</keyword>
<feature type="transmembrane region" description="Helical" evidence="7">
    <location>
        <begin position="7"/>
        <end position="25"/>
    </location>
</feature>
<comment type="caution">
    <text evidence="10">The sequence shown here is derived from an EMBL/GenBank/DDBJ whole genome shotgun (WGS) entry which is preliminary data.</text>
</comment>
<dbReference type="GO" id="GO:0005886">
    <property type="term" value="C:plasma membrane"/>
    <property type="evidence" value="ECO:0007669"/>
    <property type="project" value="TreeGrafter"/>
</dbReference>
<dbReference type="OrthoDB" id="9806522at2"/>
<dbReference type="RefSeq" id="WP_119279580.1">
    <property type="nucleotide sequence ID" value="NZ_QWLA01000072.1"/>
</dbReference>
<evidence type="ECO:0000313" key="11">
    <source>
        <dbReference type="Proteomes" id="UP000265341"/>
    </source>
</evidence>
<evidence type="ECO:0000256" key="6">
    <source>
        <dbReference type="ARBA" id="ARBA00023136"/>
    </source>
</evidence>
<dbReference type="Gene3D" id="1.20.1510.10">
    <property type="entry name" value="Cation efflux protein transmembrane domain"/>
    <property type="match status" value="1"/>
</dbReference>
<dbReference type="InterPro" id="IPR002524">
    <property type="entry name" value="Cation_efflux"/>
</dbReference>
<gene>
    <name evidence="10" type="primary">fieF</name>
    <name evidence="10" type="ORF">Mrose_02952</name>
</gene>
<dbReference type="EMBL" id="QWLA01000072">
    <property type="protein sequence ID" value="RIH83653.1"/>
    <property type="molecule type" value="Genomic_DNA"/>
</dbReference>
<name>A0A399EJM2_9DEIN</name>
<feature type="domain" description="Cation efflux protein transmembrane" evidence="8">
    <location>
        <begin position="9"/>
        <end position="201"/>
    </location>
</feature>
<dbReference type="InterPro" id="IPR036837">
    <property type="entry name" value="Cation_efflux_CTD_sf"/>
</dbReference>
<dbReference type="Pfam" id="PF16916">
    <property type="entry name" value="ZT_dimer"/>
    <property type="match status" value="1"/>
</dbReference>
<sequence>MQPLQAAYLSLLVGCAVFALKWAAYRLTGSVALLSDALESIVNIVAALAALWAVGLSRRPADANHPYGHSKAEYFSAVLEGVLIVLAAFTIVREAWPRLLVPTAPQTVGVGLLISLLASGLNLVLAAFLVRSGKLARSPALVADGQHVLSDVITSLGVLMGIGLAWLTGFWLLDPLLAIVVAGNILWVGWKLVRDSVGGLMDESLKPEELQQIRRALHQAVQGLVLEDKVIEIHDLKTRRAGPSTFAELHLVVPGEMSVAEAHEICDRLEETLRQLLPGARLTVHVEPEFKAKHTTFTIG</sequence>
<keyword evidence="6 7" id="KW-0472">Membrane</keyword>
<dbReference type="Gene3D" id="3.30.70.1350">
    <property type="entry name" value="Cation efflux protein, cytoplasmic domain"/>
    <property type="match status" value="1"/>
</dbReference>
<dbReference type="NCBIfam" id="TIGR01297">
    <property type="entry name" value="CDF"/>
    <property type="match status" value="1"/>
</dbReference>
<evidence type="ECO:0000256" key="1">
    <source>
        <dbReference type="ARBA" id="ARBA00004141"/>
    </source>
</evidence>
<keyword evidence="4 7" id="KW-0812">Transmembrane</keyword>
<dbReference type="InterPro" id="IPR027469">
    <property type="entry name" value="Cation_efflux_TMD_sf"/>
</dbReference>
<evidence type="ECO:0000256" key="5">
    <source>
        <dbReference type="ARBA" id="ARBA00022989"/>
    </source>
</evidence>
<organism evidence="10 11">
    <name type="scientific">Calidithermus roseus</name>
    <dbReference type="NCBI Taxonomy" id="1644118"/>
    <lineage>
        <taxon>Bacteria</taxon>
        <taxon>Thermotogati</taxon>
        <taxon>Deinococcota</taxon>
        <taxon>Deinococci</taxon>
        <taxon>Thermales</taxon>
        <taxon>Thermaceae</taxon>
        <taxon>Calidithermus</taxon>
    </lineage>
</organism>
<dbReference type="InterPro" id="IPR050291">
    <property type="entry name" value="CDF_Transporter"/>
</dbReference>
<dbReference type="PANTHER" id="PTHR43840:SF15">
    <property type="entry name" value="MITOCHONDRIAL METAL TRANSPORTER 1-RELATED"/>
    <property type="match status" value="1"/>
</dbReference>
<dbReference type="GO" id="GO:0015341">
    <property type="term" value="F:zinc efflux antiporter activity"/>
    <property type="evidence" value="ECO:0007669"/>
    <property type="project" value="TreeGrafter"/>
</dbReference>
<feature type="transmembrane region" description="Helical" evidence="7">
    <location>
        <begin position="108"/>
        <end position="130"/>
    </location>
</feature>
<dbReference type="InterPro" id="IPR027470">
    <property type="entry name" value="Cation_efflux_CTD"/>
</dbReference>
<feature type="domain" description="Cation efflux protein cytoplasmic" evidence="9">
    <location>
        <begin position="228"/>
        <end position="289"/>
    </location>
</feature>
<dbReference type="SUPFAM" id="SSF160240">
    <property type="entry name" value="Cation efflux protein cytoplasmic domain-like"/>
    <property type="match status" value="1"/>
</dbReference>
<evidence type="ECO:0000256" key="2">
    <source>
        <dbReference type="ARBA" id="ARBA00008114"/>
    </source>
</evidence>
<dbReference type="InterPro" id="IPR058533">
    <property type="entry name" value="Cation_efflux_TM"/>
</dbReference>
<evidence type="ECO:0000256" key="4">
    <source>
        <dbReference type="ARBA" id="ARBA00022692"/>
    </source>
</evidence>
<dbReference type="AlphaFoldDB" id="A0A399EJM2"/>
<dbReference type="Pfam" id="PF01545">
    <property type="entry name" value="Cation_efflux"/>
    <property type="match status" value="1"/>
</dbReference>
<keyword evidence="3" id="KW-0813">Transport</keyword>
<accession>A0A399EJM2</accession>
<dbReference type="Proteomes" id="UP000265341">
    <property type="component" value="Unassembled WGS sequence"/>
</dbReference>
<dbReference type="GO" id="GO:0015093">
    <property type="term" value="F:ferrous iron transmembrane transporter activity"/>
    <property type="evidence" value="ECO:0007669"/>
    <property type="project" value="TreeGrafter"/>
</dbReference>
<evidence type="ECO:0000259" key="9">
    <source>
        <dbReference type="Pfam" id="PF16916"/>
    </source>
</evidence>
<keyword evidence="11" id="KW-1185">Reference proteome</keyword>
<dbReference type="GO" id="GO:0006882">
    <property type="term" value="P:intracellular zinc ion homeostasis"/>
    <property type="evidence" value="ECO:0007669"/>
    <property type="project" value="TreeGrafter"/>
</dbReference>
<evidence type="ECO:0000313" key="10">
    <source>
        <dbReference type="EMBL" id="RIH83653.1"/>
    </source>
</evidence>
<evidence type="ECO:0000256" key="7">
    <source>
        <dbReference type="SAM" id="Phobius"/>
    </source>
</evidence>
<dbReference type="PANTHER" id="PTHR43840">
    <property type="entry name" value="MITOCHONDRIAL METAL TRANSPORTER 1-RELATED"/>
    <property type="match status" value="1"/>
</dbReference>
<reference evidence="10 11" key="1">
    <citation type="submission" date="2018-08" db="EMBL/GenBank/DDBJ databases">
        <title>Meiothermus roseus NBRC 110900 genome sequencing project.</title>
        <authorList>
            <person name="Da Costa M.S."/>
            <person name="Albuquerque L."/>
            <person name="Raposo P."/>
            <person name="Froufe H.J.C."/>
            <person name="Barroso C.S."/>
            <person name="Egas C."/>
        </authorList>
    </citation>
    <scope>NUCLEOTIDE SEQUENCE [LARGE SCALE GENOMIC DNA]</scope>
    <source>
        <strain evidence="10 11">NBRC 110900</strain>
    </source>
</reference>
<dbReference type="SUPFAM" id="SSF161111">
    <property type="entry name" value="Cation efflux protein transmembrane domain-like"/>
    <property type="match status" value="1"/>
</dbReference>
<proteinExistence type="inferred from homology"/>